<evidence type="ECO:0000256" key="11">
    <source>
        <dbReference type="ARBA" id="ARBA00023128"/>
    </source>
</evidence>
<keyword evidence="10" id="KW-0249">Electron transport</keyword>
<dbReference type="Pfam" id="PF10200">
    <property type="entry name" value="Ndufs5"/>
    <property type="match status" value="1"/>
</dbReference>
<dbReference type="KEGG" id="ccan:109699540"/>
<evidence type="ECO:0000256" key="5">
    <source>
        <dbReference type="ARBA" id="ARBA00011261"/>
    </source>
</evidence>
<protein>
    <recommendedName>
        <fullName evidence="6">NADH dehydrogenase [ubiquinone] iron-sulfur protein 5</fullName>
    </recommendedName>
    <alternativeName>
        <fullName evidence="14">Complex I-15 kDa</fullName>
    </alternativeName>
    <alternativeName>
        <fullName evidence="15">NADH-ubiquinone oxidoreductase 15 kDa subunit</fullName>
    </alternativeName>
</protein>
<comment type="subunit">
    <text evidence="5">Mammalian complex I is composed of 45 different subunits. This is a component of the iron-sulfur (IP) fragment of the enzyme.</text>
</comment>
<evidence type="ECO:0000256" key="8">
    <source>
        <dbReference type="ARBA" id="ARBA00022660"/>
    </source>
</evidence>
<keyword evidence="9" id="KW-0999">Mitochondrion inner membrane</keyword>
<evidence type="ECO:0000256" key="14">
    <source>
        <dbReference type="ARBA" id="ARBA00031222"/>
    </source>
</evidence>
<evidence type="ECO:0000256" key="3">
    <source>
        <dbReference type="ARBA" id="ARBA00004637"/>
    </source>
</evidence>
<organism evidence="19">
    <name type="scientific">Castor canadensis</name>
    <name type="common">American beaver</name>
    <dbReference type="NCBI Taxonomy" id="51338"/>
    <lineage>
        <taxon>Eukaryota</taxon>
        <taxon>Metazoa</taxon>
        <taxon>Chordata</taxon>
        <taxon>Craniata</taxon>
        <taxon>Vertebrata</taxon>
        <taxon>Euteleostomi</taxon>
        <taxon>Mammalia</taxon>
        <taxon>Eutheria</taxon>
        <taxon>Euarchontoglires</taxon>
        <taxon>Glires</taxon>
        <taxon>Rodentia</taxon>
        <taxon>Castorimorpha</taxon>
        <taxon>Castoridae</taxon>
        <taxon>Castor</taxon>
    </lineage>
</organism>
<evidence type="ECO:0000256" key="2">
    <source>
        <dbReference type="ARBA" id="ARBA00004569"/>
    </source>
</evidence>
<evidence type="ECO:0000256" key="17">
    <source>
        <dbReference type="SAM" id="MobiDB-lite"/>
    </source>
</evidence>
<accession>A0A8B7W7D6</accession>
<evidence type="ECO:0000256" key="4">
    <source>
        <dbReference type="ARBA" id="ARBA00007372"/>
    </source>
</evidence>
<evidence type="ECO:0000256" key="7">
    <source>
        <dbReference type="ARBA" id="ARBA00022448"/>
    </source>
</evidence>
<keyword evidence="8" id="KW-0679">Respiratory chain</keyword>
<evidence type="ECO:0000256" key="9">
    <source>
        <dbReference type="ARBA" id="ARBA00022792"/>
    </source>
</evidence>
<evidence type="ECO:0000256" key="12">
    <source>
        <dbReference type="ARBA" id="ARBA00023136"/>
    </source>
</evidence>
<keyword evidence="18" id="KW-1185">Reference proteome</keyword>
<dbReference type="GeneID" id="109699540"/>
<dbReference type="AlphaFoldDB" id="A0A8B7W7D6"/>
<dbReference type="InterPro" id="IPR019342">
    <property type="entry name" value="NADH_UbQ_OxRdtase_FeS-su5"/>
</dbReference>
<evidence type="ECO:0000256" key="16">
    <source>
        <dbReference type="PIRSR" id="PIRSR619342-50"/>
    </source>
</evidence>
<keyword evidence="13 16" id="KW-1015">Disulfide bond</keyword>
<dbReference type="Proteomes" id="UP001732720">
    <property type="component" value="Chromosome 7"/>
</dbReference>
<comment type="subcellular location">
    <subcellularLocation>
        <location evidence="3">Mitochondrion inner membrane</location>
        <topology evidence="3">Peripheral membrane protein</topology>
    </subcellularLocation>
    <subcellularLocation>
        <location evidence="2">Mitochondrion intermembrane space</location>
    </subcellularLocation>
</comment>
<evidence type="ECO:0000313" key="19">
    <source>
        <dbReference type="RefSeq" id="XP_020039892.1"/>
    </source>
</evidence>
<dbReference type="CTD" id="4725"/>
<dbReference type="PANTHER" id="PTHR15224:SF1">
    <property type="entry name" value="NADH DEHYDROGENASE [UBIQUINONE] IRON-SULFUR PROTEIN 5"/>
    <property type="match status" value="1"/>
</dbReference>
<evidence type="ECO:0000256" key="6">
    <source>
        <dbReference type="ARBA" id="ARBA00013482"/>
    </source>
</evidence>
<evidence type="ECO:0000256" key="13">
    <source>
        <dbReference type="ARBA" id="ARBA00023157"/>
    </source>
</evidence>
<comment type="function">
    <text evidence="1">Accessory subunit of the mitochondrial membrane respiratory chain NADH dehydrogenase (Complex I), that is believed not to be involved in catalysis. Complex I functions in the transfer of electrons from NADH to the respiratory chain. The immediate electron acceptor for the enzyme is believed to be ubiquinone.</text>
</comment>
<name>A0A8B7W7D6_CASCN</name>
<dbReference type="PANTHER" id="PTHR15224">
    <property type="entry name" value="NADH DEHYDROGENASE [UBIQUINONE] IRON-SULFUR PROTEIN 5"/>
    <property type="match status" value="1"/>
</dbReference>
<comment type="similarity">
    <text evidence="4">Belongs to the complex I NDUFS5 subunit family.</text>
</comment>
<dbReference type="RefSeq" id="XP_020039892.1">
    <property type="nucleotide sequence ID" value="XM_020184303.2"/>
</dbReference>
<evidence type="ECO:0000256" key="15">
    <source>
        <dbReference type="ARBA" id="ARBA00032739"/>
    </source>
</evidence>
<dbReference type="GO" id="GO:0032981">
    <property type="term" value="P:mitochondrial respiratory chain complex I assembly"/>
    <property type="evidence" value="ECO:0007669"/>
    <property type="project" value="TreeGrafter"/>
</dbReference>
<feature type="disulfide bond" evidence="16">
    <location>
        <begin position="41"/>
        <end position="74"/>
    </location>
</feature>
<evidence type="ECO:0000313" key="18">
    <source>
        <dbReference type="Proteomes" id="UP001732720"/>
    </source>
</evidence>
<feature type="region of interest" description="Disordered" evidence="17">
    <location>
        <begin position="95"/>
        <end position="114"/>
    </location>
</feature>
<evidence type="ECO:0000256" key="1">
    <source>
        <dbReference type="ARBA" id="ARBA00003195"/>
    </source>
</evidence>
<keyword evidence="12" id="KW-0472">Membrane</keyword>
<reference evidence="19" key="1">
    <citation type="submission" date="2025-08" db="UniProtKB">
        <authorList>
            <consortium name="RefSeq"/>
        </authorList>
    </citation>
    <scope>IDENTIFICATION</scope>
    <source>
        <tissue evidence="19">Leukocyte</tissue>
    </source>
</reference>
<dbReference type="CDD" id="cd24141">
    <property type="entry name" value="NDUFS5-like"/>
    <property type="match status" value="1"/>
</dbReference>
<dbReference type="GO" id="GO:0005758">
    <property type="term" value="C:mitochondrial intermembrane space"/>
    <property type="evidence" value="ECO:0007669"/>
    <property type="project" value="UniProtKB-SubCell"/>
</dbReference>
<feature type="disulfide bond" evidence="16">
    <location>
        <begin position="51"/>
        <end position="64"/>
    </location>
</feature>
<keyword evidence="7" id="KW-0813">Transport</keyword>
<sequence>MQLSGGCAMPFLDLQKRLGISLDRHLLIQNAEQPFKIPTLCQAFEKEWIECAHGIGGIRAQKECSIELDDFKECLLRQKTMKRMWTIQKQREKLIKEGKYTPPPHHMGKADPRP</sequence>
<dbReference type="GO" id="GO:0005743">
    <property type="term" value="C:mitochondrial inner membrane"/>
    <property type="evidence" value="ECO:0007669"/>
    <property type="project" value="UniProtKB-SubCell"/>
</dbReference>
<keyword evidence="11" id="KW-0496">Mitochondrion</keyword>
<evidence type="ECO:0000256" key="10">
    <source>
        <dbReference type="ARBA" id="ARBA00022982"/>
    </source>
</evidence>
<gene>
    <name evidence="19" type="primary">Ndufs5</name>
</gene>
<dbReference type="OrthoDB" id="9992197at2759"/>
<proteinExistence type="inferred from homology"/>
<dbReference type="RefSeq" id="XP_020039892.1">
    <property type="nucleotide sequence ID" value="XM_020184303.1"/>
</dbReference>